<dbReference type="OrthoDB" id="972532at2759"/>
<dbReference type="InterPro" id="IPR001680">
    <property type="entry name" value="WD40_rpt"/>
</dbReference>
<accession>A0A2R6PZR5</accession>
<evidence type="ECO:0000256" key="1">
    <source>
        <dbReference type="ARBA" id="ARBA00022574"/>
    </source>
</evidence>
<dbReference type="Proteomes" id="UP000186601">
    <property type="component" value="Unassembled WGS sequence"/>
</dbReference>
<keyword evidence="5" id="KW-0812">Transmembrane</keyword>
<dbReference type="InterPro" id="IPR015943">
    <property type="entry name" value="WD40/YVTN_repeat-like_dom_sf"/>
</dbReference>
<dbReference type="GO" id="GO:0034657">
    <property type="term" value="C:GID complex"/>
    <property type="evidence" value="ECO:0007669"/>
    <property type="project" value="TreeGrafter"/>
</dbReference>
<dbReference type="SMART" id="SM00320">
    <property type="entry name" value="WD40"/>
    <property type="match status" value="3"/>
</dbReference>
<evidence type="ECO:0000256" key="5">
    <source>
        <dbReference type="SAM" id="Phobius"/>
    </source>
</evidence>
<dbReference type="InterPro" id="IPR051350">
    <property type="entry name" value="WD_repeat-ST_regulator"/>
</dbReference>
<feature type="compositionally biased region" description="Polar residues" evidence="4">
    <location>
        <begin position="818"/>
        <end position="847"/>
    </location>
</feature>
<comment type="caution">
    <text evidence="6">The sequence shown here is derived from an EMBL/GenBank/DDBJ whole genome shotgun (WGS) entry which is preliminary data.</text>
</comment>
<dbReference type="SUPFAM" id="SSF50978">
    <property type="entry name" value="WD40 repeat-like"/>
    <property type="match status" value="1"/>
</dbReference>
<sequence>MRPVKKRKGPAHVATLAITEDLDAEDFPEQLEGFAKDVITFLDCLNEFPEFTDEAVNTSIISLEGDLKYWASCLRAYEGQFKYPAVQRYLHDLTSEMGEHLDSINSSLSVFIDIGVPTIRFAQKHAAANLLNLSTVATFFSAVTATTLQFSFDQTGNPLADSVNGFWFTSLVFSIGAAVNSLLGLTWKQAMYRSPGHRVPWWVLIWIKRSPLVFLVLSVACFSMGLVLFAYSSGQSRITSTVTTVFSACSCFGLTAVSCWFAFERWIFNRHKGQKWLADVISETRVRMNRLPAIAWCIQEPRNAARKVAYWSRQQYHTVSDEIIRVMRVVSDMLNKFKWRRRTDLEASVDSESKSPVTQCYSPEPLSAVSTHRPSNATFLGPISEAGTSTYDGLEDQTVVSDNGTPAPASPVVGVSPPKARLRNLVRSVIMLNTASNAASAFNAVAKPSRKRTMSSENSRNGRPAEIAPGLLRSSRVAALVPKLKRMEATQDLAAHQALVRHLQFSPNGKFLATSSWDRTSMIFRVGEPLTSHRILAHPQGFVGQVAWSPDGSLLLTKLNRGIKVWTEDGVCKRTIDRRCSVQSVAWLPRGEAFLSVEGSNVMKVGLNGLVLDSYRLERMLVHDVAVTQDCQRMLCVGTLLASADGLQPKKSRAEKQIVVYNMDKKEIENRVPVLHEVRDITLARNDQVALVSYENKAPPQLWKLDIFRETGRLSLRHTYMPKVPVDFAGPSYFGGKDDQLILCAGKGKPLCVIGGDMLMFLEGGDIHIWDRESAALLHHIRAQALGGGDLTCIAWNHHANPFIFATGSHDGAVRIWTESSGKPSSSDELPSRSTTHPTNTPRTASPSLYDADYRTDSPAGTSGSQDGHHDIVVTSPEEEYFRRDNGKAVAFATPS</sequence>
<feature type="transmembrane region" description="Helical" evidence="5">
    <location>
        <begin position="130"/>
        <end position="152"/>
    </location>
</feature>
<keyword evidence="2" id="KW-0677">Repeat</keyword>
<proteinExistence type="predicted"/>
<feature type="transmembrane region" description="Helical" evidence="5">
    <location>
        <begin position="244"/>
        <end position="263"/>
    </location>
</feature>
<evidence type="ECO:0000256" key="3">
    <source>
        <dbReference type="PROSITE-ProRule" id="PRU00221"/>
    </source>
</evidence>
<reference evidence="6 7" key="1">
    <citation type="submission" date="2018-02" db="EMBL/GenBank/DDBJ databases">
        <title>Genome sequence of the basidiomycete white-rot fungus Phlebia centrifuga.</title>
        <authorList>
            <person name="Granchi Z."/>
            <person name="Peng M."/>
            <person name="de Vries R.P."/>
            <person name="Hilden K."/>
            <person name="Makela M.R."/>
            <person name="Grigoriev I."/>
            <person name="Riley R."/>
        </authorList>
    </citation>
    <scope>NUCLEOTIDE SEQUENCE [LARGE SCALE GENOMIC DNA]</scope>
    <source>
        <strain evidence="6 7">FBCC195</strain>
    </source>
</reference>
<dbReference type="EMBL" id="MLYV02000421">
    <property type="protein sequence ID" value="PSR99311.1"/>
    <property type="molecule type" value="Genomic_DNA"/>
</dbReference>
<feature type="region of interest" description="Disordered" evidence="4">
    <location>
        <begin position="817"/>
        <end position="896"/>
    </location>
</feature>
<dbReference type="AlphaFoldDB" id="A0A2R6PZR5"/>
<protein>
    <submittedName>
        <fullName evidence="6">Uncharacterized protein</fullName>
    </submittedName>
</protein>
<dbReference type="PANTHER" id="PTHR22838:SF0">
    <property type="entry name" value="WD REPEAT-CONTAINING PROTEIN 26"/>
    <property type="match status" value="1"/>
</dbReference>
<evidence type="ECO:0000313" key="7">
    <source>
        <dbReference type="Proteomes" id="UP000186601"/>
    </source>
</evidence>
<dbReference type="InterPro" id="IPR036322">
    <property type="entry name" value="WD40_repeat_dom_sf"/>
</dbReference>
<feature type="repeat" description="WD" evidence="3">
    <location>
        <begin position="493"/>
        <end position="526"/>
    </location>
</feature>
<evidence type="ECO:0000256" key="2">
    <source>
        <dbReference type="ARBA" id="ARBA00022737"/>
    </source>
</evidence>
<gene>
    <name evidence="6" type="ORF">PHLCEN_2v4170</name>
</gene>
<dbReference type="Gene3D" id="2.130.10.10">
    <property type="entry name" value="YVTN repeat-like/Quinoprotein amine dehydrogenase"/>
    <property type="match status" value="2"/>
</dbReference>
<dbReference type="PROSITE" id="PS50082">
    <property type="entry name" value="WD_REPEATS_2"/>
    <property type="match status" value="2"/>
</dbReference>
<evidence type="ECO:0000256" key="4">
    <source>
        <dbReference type="SAM" id="MobiDB-lite"/>
    </source>
</evidence>
<keyword evidence="5" id="KW-1133">Transmembrane helix</keyword>
<dbReference type="PANTHER" id="PTHR22838">
    <property type="entry name" value="WD REPEAT PROTEIN 26-RELATED"/>
    <property type="match status" value="1"/>
</dbReference>
<dbReference type="Pfam" id="PF00400">
    <property type="entry name" value="WD40"/>
    <property type="match status" value="3"/>
</dbReference>
<dbReference type="STRING" id="98765.A0A2R6PZR5"/>
<feature type="transmembrane region" description="Helical" evidence="5">
    <location>
        <begin position="212"/>
        <end position="232"/>
    </location>
</feature>
<feature type="transmembrane region" description="Helical" evidence="5">
    <location>
        <begin position="164"/>
        <end position="185"/>
    </location>
</feature>
<keyword evidence="5" id="KW-0472">Membrane</keyword>
<keyword evidence="1 3" id="KW-0853">WD repeat</keyword>
<dbReference type="GO" id="GO:0043161">
    <property type="term" value="P:proteasome-mediated ubiquitin-dependent protein catabolic process"/>
    <property type="evidence" value="ECO:0007669"/>
    <property type="project" value="TreeGrafter"/>
</dbReference>
<organism evidence="6 7">
    <name type="scientific">Hermanssonia centrifuga</name>
    <dbReference type="NCBI Taxonomy" id="98765"/>
    <lineage>
        <taxon>Eukaryota</taxon>
        <taxon>Fungi</taxon>
        <taxon>Dikarya</taxon>
        <taxon>Basidiomycota</taxon>
        <taxon>Agaricomycotina</taxon>
        <taxon>Agaricomycetes</taxon>
        <taxon>Polyporales</taxon>
        <taxon>Meruliaceae</taxon>
        <taxon>Hermanssonia</taxon>
    </lineage>
</organism>
<evidence type="ECO:0000313" key="6">
    <source>
        <dbReference type="EMBL" id="PSR99311.1"/>
    </source>
</evidence>
<keyword evidence="7" id="KW-1185">Reference proteome</keyword>
<feature type="repeat" description="WD" evidence="3">
    <location>
        <begin position="805"/>
        <end position="827"/>
    </location>
</feature>
<feature type="region of interest" description="Disordered" evidence="4">
    <location>
        <begin position="446"/>
        <end position="468"/>
    </location>
</feature>
<name>A0A2R6PZR5_9APHY</name>